<dbReference type="PROSITE" id="PS50304">
    <property type="entry name" value="TUDOR"/>
    <property type="match status" value="1"/>
</dbReference>
<dbReference type="InterPro" id="IPR002999">
    <property type="entry name" value="Tudor"/>
</dbReference>
<evidence type="ECO:0000259" key="4">
    <source>
        <dbReference type="PROSITE" id="PS50304"/>
    </source>
</evidence>
<dbReference type="PANTHER" id="PTHR13681">
    <property type="entry name" value="SURVIVAL OF MOTOR NEURON-RELATED-SPLICING FACTOR 30-RELATED"/>
    <property type="match status" value="1"/>
</dbReference>
<dbReference type="EMBL" id="JAVRJZ010000021">
    <property type="protein sequence ID" value="KAK2705369.1"/>
    <property type="molecule type" value="Genomic_DNA"/>
</dbReference>
<feature type="coiled-coil region" evidence="3">
    <location>
        <begin position="1"/>
        <end position="35"/>
    </location>
</feature>
<comment type="subcellular location">
    <subcellularLocation>
        <location evidence="1">Nucleus</location>
    </subcellularLocation>
</comment>
<dbReference type="GO" id="GO:0000381">
    <property type="term" value="P:regulation of alternative mRNA splicing, via spliceosome"/>
    <property type="evidence" value="ECO:0007669"/>
    <property type="project" value="TreeGrafter"/>
</dbReference>
<dbReference type="SMART" id="SM00333">
    <property type="entry name" value="TUDOR"/>
    <property type="match status" value="1"/>
</dbReference>
<dbReference type="Proteomes" id="UP001187531">
    <property type="component" value="Unassembled WGS sequence"/>
</dbReference>
<keyword evidence="3" id="KW-0175">Coiled coil</keyword>
<dbReference type="PANTHER" id="PTHR13681:SF26">
    <property type="entry name" value="SURVIVAL OF MOTOR NEURON-RELATED-SPLICING FACTOR 30"/>
    <property type="match status" value="1"/>
</dbReference>
<sequence>MEELQSNLSTYKLQLEQVEAALTADENNQELLKLKQDLTEVIALTLELIKAQLDTEEVEEEVESEKLTKWLSDEGPVSALTPIKEWKVGDEASAPWSKDSQYYDVTITNILEYGEAEVKFVGYIQKETVPLVVLREPNGKRGREEDAEKKKKTAAQKEYLKARKLKKQARFQEMIDAREKEKSKWQSFATKASSKLKKGVTKRSIFATPEAADGRVGVGTCGIGGKPMTEYTLAEKRRKGMI</sequence>
<accession>A0AA88HE59</accession>
<organism evidence="5 6">
    <name type="scientific">Artemia franciscana</name>
    <name type="common">Brine shrimp</name>
    <name type="synonym">Artemia sanfranciscana</name>
    <dbReference type="NCBI Taxonomy" id="6661"/>
    <lineage>
        <taxon>Eukaryota</taxon>
        <taxon>Metazoa</taxon>
        <taxon>Ecdysozoa</taxon>
        <taxon>Arthropoda</taxon>
        <taxon>Crustacea</taxon>
        <taxon>Branchiopoda</taxon>
        <taxon>Anostraca</taxon>
        <taxon>Artemiidae</taxon>
        <taxon>Artemia</taxon>
    </lineage>
</organism>
<dbReference type="SUPFAM" id="SSF63748">
    <property type="entry name" value="Tudor/PWWP/MBT"/>
    <property type="match status" value="1"/>
</dbReference>
<keyword evidence="6" id="KW-1185">Reference proteome</keyword>
<evidence type="ECO:0000256" key="1">
    <source>
        <dbReference type="ARBA" id="ARBA00004123"/>
    </source>
</evidence>
<evidence type="ECO:0000256" key="3">
    <source>
        <dbReference type="SAM" id="Coils"/>
    </source>
</evidence>
<dbReference type="GO" id="GO:0071011">
    <property type="term" value="C:precatalytic spliceosome"/>
    <property type="evidence" value="ECO:0007669"/>
    <property type="project" value="TreeGrafter"/>
</dbReference>
<protein>
    <recommendedName>
        <fullName evidence="4">Tudor domain-containing protein</fullName>
    </recommendedName>
</protein>
<keyword evidence="2" id="KW-0539">Nucleus</keyword>
<dbReference type="Gene3D" id="2.30.30.140">
    <property type="match status" value="1"/>
</dbReference>
<dbReference type="AlphaFoldDB" id="A0AA88HE59"/>
<comment type="caution">
    <text evidence="5">The sequence shown here is derived from an EMBL/GenBank/DDBJ whole genome shotgun (WGS) entry which is preliminary data.</text>
</comment>
<name>A0AA88HE59_ARTSF</name>
<reference evidence="5" key="1">
    <citation type="submission" date="2023-07" db="EMBL/GenBank/DDBJ databases">
        <title>Chromosome-level genome assembly of Artemia franciscana.</title>
        <authorList>
            <person name="Jo E."/>
        </authorList>
    </citation>
    <scope>NUCLEOTIDE SEQUENCE</scope>
    <source>
        <tissue evidence="5">Whole body</tissue>
    </source>
</reference>
<evidence type="ECO:0000313" key="5">
    <source>
        <dbReference type="EMBL" id="KAK2705369.1"/>
    </source>
</evidence>
<gene>
    <name evidence="5" type="ORF">QYM36_017414</name>
</gene>
<proteinExistence type="predicted"/>
<evidence type="ECO:0000256" key="2">
    <source>
        <dbReference type="ARBA" id="ARBA00023242"/>
    </source>
</evidence>
<dbReference type="GO" id="GO:0003723">
    <property type="term" value="F:RNA binding"/>
    <property type="evidence" value="ECO:0007669"/>
    <property type="project" value="TreeGrafter"/>
</dbReference>
<feature type="domain" description="Tudor" evidence="4">
    <location>
        <begin position="85"/>
        <end position="144"/>
    </location>
</feature>
<evidence type="ECO:0000313" key="6">
    <source>
        <dbReference type="Proteomes" id="UP001187531"/>
    </source>
</evidence>